<reference evidence="3" key="1">
    <citation type="submission" date="2015-09" db="EMBL/GenBank/DDBJ databases">
        <authorList>
            <consortium name="Pathogen Informatics"/>
        </authorList>
    </citation>
    <scope>NUCLEOTIDE SEQUENCE</scope>
    <source>
        <strain evidence="3">2789STDY5834896</strain>
    </source>
</reference>
<dbReference type="SUPFAM" id="SSF51556">
    <property type="entry name" value="Metallo-dependent hydrolases"/>
    <property type="match status" value="1"/>
</dbReference>
<keyword evidence="1 3" id="KW-0378">Hydrolase</keyword>
<dbReference type="AlphaFoldDB" id="A0A1C6H2G6"/>
<dbReference type="PANTHER" id="PTHR43794">
    <property type="entry name" value="AMINOHYDROLASE SSNA-RELATED"/>
    <property type="match status" value="1"/>
</dbReference>
<dbReference type="GO" id="GO:0050270">
    <property type="term" value="F:S-adenosylhomocysteine deaminase activity"/>
    <property type="evidence" value="ECO:0007669"/>
    <property type="project" value="UniProtKB-EC"/>
</dbReference>
<protein>
    <submittedName>
        <fullName evidence="3">5-methylthioadenosine/S-adenosylhomocysteine deaminase</fullName>
        <ecNumber evidence="3">3.5.4.28</ecNumber>
    </submittedName>
</protein>
<evidence type="ECO:0000259" key="2">
    <source>
        <dbReference type="Pfam" id="PF01979"/>
    </source>
</evidence>
<dbReference type="EC" id="3.5.4.28" evidence="3"/>
<proteinExistence type="predicted"/>
<dbReference type="InterPro" id="IPR006680">
    <property type="entry name" value="Amidohydro-rel"/>
</dbReference>
<dbReference type="EMBL" id="FMHG01000001">
    <property type="protein sequence ID" value="SCJ51789.1"/>
    <property type="molecule type" value="Genomic_DNA"/>
</dbReference>
<feature type="domain" description="Amidohydrolase-related" evidence="2">
    <location>
        <begin position="55"/>
        <end position="406"/>
    </location>
</feature>
<dbReference type="InterPro" id="IPR011059">
    <property type="entry name" value="Metal-dep_hydrolase_composite"/>
</dbReference>
<dbReference type="InterPro" id="IPR050287">
    <property type="entry name" value="MTA/SAH_deaminase"/>
</dbReference>
<evidence type="ECO:0000313" key="3">
    <source>
        <dbReference type="EMBL" id="SCJ51789.1"/>
    </source>
</evidence>
<accession>A0A1C6H2G6</accession>
<dbReference type="InterPro" id="IPR032466">
    <property type="entry name" value="Metal_Hydrolase"/>
</dbReference>
<evidence type="ECO:0000256" key="1">
    <source>
        <dbReference type="ARBA" id="ARBA00022801"/>
    </source>
</evidence>
<name>A0A1C6H2G6_9FIRM</name>
<dbReference type="CDD" id="cd01298">
    <property type="entry name" value="ATZ_TRZ_like"/>
    <property type="match status" value="1"/>
</dbReference>
<gene>
    <name evidence="3" type="primary">mtaD_1</name>
    <name evidence="3" type="ORF">SAMEA3545359_00650</name>
</gene>
<organism evidence="3">
    <name type="scientific">uncultured Anaerotruncus sp</name>
    <dbReference type="NCBI Taxonomy" id="905011"/>
    <lineage>
        <taxon>Bacteria</taxon>
        <taxon>Bacillati</taxon>
        <taxon>Bacillota</taxon>
        <taxon>Clostridia</taxon>
        <taxon>Eubacteriales</taxon>
        <taxon>Oscillospiraceae</taxon>
        <taxon>Anaerotruncus</taxon>
        <taxon>environmental samples</taxon>
    </lineage>
</organism>
<dbReference type="PANTHER" id="PTHR43794:SF11">
    <property type="entry name" value="AMIDOHYDROLASE-RELATED DOMAIN-CONTAINING PROTEIN"/>
    <property type="match status" value="1"/>
</dbReference>
<dbReference type="Gene3D" id="2.30.40.10">
    <property type="entry name" value="Urease, subunit C, domain 1"/>
    <property type="match status" value="1"/>
</dbReference>
<sequence length="436" mass="46699">MNYDVLIQNATVLDADMQLHTGWDIGISGQKITALGPDLAADAAVQLVDGSGKLYMPGLIDGHTHTCQQLLRGRILDELPMIWTRIMLPFESGLDRETVQVSAQLACLEMIKSGTTAFADAGGRFMDEVAQAVADSGLRADLTCSTIDQPGVPATMRADAQQALQNNRQLFARWHQKAQGRLTVSFSLRTLLSCSPQLIAGTFAAAEELGTSVHVHMNEYPGEVNACLEKYKLRPMAYLESLGVLGSRLLAAHCIFVSDSEISLMAARGVRAVHCPFSNSGKGVPPAPRLLERGIPVGLGTDGAAHGGLSLWNEMKILRSVQNAVNGAATADPAILPAATILHMATAGSAAALGRRHIGRLAPGYQADLIAIDLCQPHILPTADLVHTLVETVTAADVCDSMVAGRWLMRDRQVKTIDEKAVLRRAADLHKRLICN</sequence>
<dbReference type="SUPFAM" id="SSF51338">
    <property type="entry name" value="Composite domain of metallo-dependent hydrolases"/>
    <property type="match status" value="1"/>
</dbReference>
<dbReference type="Gene3D" id="3.20.20.140">
    <property type="entry name" value="Metal-dependent hydrolases"/>
    <property type="match status" value="1"/>
</dbReference>
<dbReference type="Pfam" id="PF01979">
    <property type="entry name" value="Amidohydro_1"/>
    <property type="match status" value="1"/>
</dbReference>